<feature type="domain" description="Antitoxin VbhA" evidence="1">
    <location>
        <begin position="14"/>
        <end position="59"/>
    </location>
</feature>
<dbReference type="Gene3D" id="1.10.8.1050">
    <property type="entry name" value="Antitoxin VbhA-like"/>
    <property type="match status" value="1"/>
</dbReference>
<proteinExistence type="predicted"/>
<evidence type="ECO:0000313" key="2">
    <source>
        <dbReference type="EMBL" id="GAN15803.1"/>
    </source>
</evidence>
<dbReference type="Pfam" id="PF18495">
    <property type="entry name" value="VbhA"/>
    <property type="match status" value="1"/>
</dbReference>
<dbReference type="InterPro" id="IPR041535">
    <property type="entry name" value="VbhA"/>
</dbReference>
<dbReference type="Proteomes" id="UP000032025">
    <property type="component" value="Unassembled WGS sequence"/>
</dbReference>
<protein>
    <submittedName>
        <fullName evidence="2">DNA, contig: SP665</fullName>
    </submittedName>
</protein>
<accession>A0A0C9NMD8</accession>
<reference evidence="2 3" key="1">
    <citation type="submission" date="2014-08" db="EMBL/GenBank/DDBJ databases">
        <title>Whole genome shotgun sequence of Sphingomonas paucimobilis NBRC 13935.</title>
        <authorList>
            <person name="Hosoyama A."/>
            <person name="Hashimoto M."/>
            <person name="Hosoyama Y."/>
            <person name="Noguchi M."/>
            <person name="Uohara A."/>
            <person name="Ohji S."/>
            <person name="Katano-Makiyama Y."/>
            <person name="Ichikawa N."/>
            <person name="Kimura A."/>
            <person name="Yamazoe A."/>
            <person name="Fujita N."/>
        </authorList>
    </citation>
    <scope>NUCLEOTIDE SEQUENCE [LARGE SCALE GENOMIC DNA]</scope>
    <source>
        <strain evidence="2 3">NBRC 13935</strain>
    </source>
</reference>
<dbReference type="InterPro" id="IPR033788">
    <property type="entry name" value="VbhA-like"/>
</dbReference>
<dbReference type="AlphaFoldDB" id="A0A0C9NMD8"/>
<evidence type="ECO:0000313" key="3">
    <source>
        <dbReference type="Proteomes" id="UP000032025"/>
    </source>
</evidence>
<dbReference type="CDD" id="cd11586">
    <property type="entry name" value="VbhA_like"/>
    <property type="match status" value="1"/>
</dbReference>
<keyword evidence="3" id="KW-1185">Reference proteome</keyword>
<dbReference type="InterPro" id="IPR043038">
    <property type="entry name" value="VbhA_sf"/>
</dbReference>
<dbReference type="RefSeq" id="WP_042469534.1">
    <property type="nucleotide sequence ID" value="NZ_BBJS01000065.1"/>
</dbReference>
<name>A0A0C9NMD8_SPHPI</name>
<dbReference type="GeneID" id="78529564"/>
<comment type="caution">
    <text evidence="2">The sequence shown here is derived from an EMBL/GenBank/DDBJ whole genome shotgun (WGS) entry which is preliminary data.</text>
</comment>
<dbReference type="EMBL" id="BBJS01000065">
    <property type="protein sequence ID" value="GAN15803.1"/>
    <property type="molecule type" value="Genomic_DNA"/>
</dbReference>
<organism evidence="2 3">
    <name type="scientific">Sphingomonas paucimobilis NBRC 13935</name>
    <dbReference type="NCBI Taxonomy" id="1219050"/>
    <lineage>
        <taxon>Bacteria</taxon>
        <taxon>Pseudomonadati</taxon>
        <taxon>Pseudomonadota</taxon>
        <taxon>Alphaproteobacteria</taxon>
        <taxon>Sphingomonadales</taxon>
        <taxon>Sphingomonadaceae</taxon>
        <taxon>Sphingomonas</taxon>
    </lineage>
</organism>
<gene>
    <name evidence="2" type="ORF">SP6_65_00160</name>
</gene>
<evidence type="ECO:0000259" key="1">
    <source>
        <dbReference type="Pfam" id="PF18495"/>
    </source>
</evidence>
<sequence length="66" mass="7249">MTRAPISDAERGRRKREIDFARGSVRYEGGILSGEVEELNTRYIDGEIDGDELTAAILASVTVQHG</sequence>